<feature type="region of interest" description="Disordered" evidence="1">
    <location>
        <begin position="59"/>
        <end position="79"/>
    </location>
</feature>
<keyword evidence="3" id="KW-1185">Reference proteome</keyword>
<dbReference type="EMBL" id="KZ826012">
    <property type="protein sequence ID" value="PYH89782.1"/>
    <property type="molecule type" value="Genomic_DNA"/>
</dbReference>
<dbReference type="Proteomes" id="UP000247810">
    <property type="component" value="Unassembled WGS sequence"/>
</dbReference>
<dbReference type="VEuPathDB" id="FungiDB:BO71DRAFT_100057"/>
<evidence type="ECO:0000313" key="2">
    <source>
        <dbReference type="EMBL" id="PYH89782.1"/>
    </source>
</evidence>
<gene>
    <name evidence="2" type="ORF">BO71DRAFT_100057</name>
</gene>
<sequence>MEQATAGSGPSIMGWHLGRSPIHFLIVPLDKTHGRSRYWRAFSIQHRHTHPMAPVAACSPGWTGRSRRPRGNVSHDHDPDHVAARGSVVSRILISSQRGSSAIQTSCATAAQSWWQRRHRIPRGAPSWSRGAWSRERENKENPEFYERESTPYGLLLLPQGQSVHVWVRVHSTVHRLDQLDQLEPSRRAVPWIAAGSSARCPWFPSGTRPLRLRPSGMEHGCWATAGGGWALPLPGQLGSNHTLFTYRTPPVGQTAIRESSAAV</sequence>
<name>A0A319EFH3_9EURO</name>
<reference evidence="2 3" key="1">
    <citation type="submission" date="2018-02" db="EMBL/GenBank/DDBJ databases">
        <title>The genomes of Aspergillus section Nigri reveals drivers in fungal speciation.</title>
        <authorList>
            <consortium name="DOE Joint Genome Institute"/>
            <person name="Vesth T.C."/>
            <person name="Nybo J."/>
            <person name="Theobald S."/>
            <person name="Brandl J."/>
            <person name="Frisvad J.C."/>
            <person name="Nielsen K.F."/>
            <person name="Lyhne E.K."/>
            <person name="Kogle M.E."/>
            <person name="Kuo A."/>
            <person name="Riley R."/>
            <person name="Clum A."/>
            <person name="Nolan M."/>
            <person name="Lipzen A."/>
            <person name="Salamov A."/>
            <person name="Henrissat B."/>
            <person name="Wiebenga A."/>
            <person name="De vries R.P."/>
            <person name="Grigoriev I.V."/>
            <person name="Mortensen U.H."/>
            <person name="Andersen M.R."/>
            <person name="Baker S.E."/>
        </authorList>
    </citation>
    <scope>NUCLEOTIDE SEQUENCE [LARGE SCALE GENOMIC DNA]</scope>
    <source>
        <strain evidence="2 3">CBS 707.79</strain>
    </source>
</reference>
<dbReference type="AlphaFoldDB" id="A0A319EFH3"/>
<protein>
    <submittedName>
        <fullName evidence="2">Uncharacterized protein</fullName>
    </submittedName>
</protein>
<organism evidence="2 3">
    <name type="scientific">Aspergillus ellipticus CBS 707.79</name>
    <dbReference type="NCBI Taxonomy" id="1448320"/>
    <lineage>
        <taxon>Eukaryota</taxon>
        <taxon>Fungi</taxon>
        <taxon>Dikarya</taxon>
        <taxon>Ascomycota</taxon>
        <taxon>Pezizomycotina</taxon>
        <taxon>Eurotiomycetes</taxon>
        <taxon>Eurotiomycetidae</taxon>
        <taxon>Eurotiales</taxon>
        <taxon>Aspergillaceae</taxon>
        <taxon>Aspergillus</taxon>
        <taxon>Aspergillus subgen. Circumdati</taxon>
    </lineage>
</organism>
<evidence type="ECO:0000256" key="1">
    <source>
        <dbReference type="SAM" id="MobiDB-lite"/>
    </source>
</evidence>
<evidence type="ECO:0000313" key="3">
    <source>
        <dbReference type="Proteomes" id="UP000247810"/>
    </source>
</evidence>
<proteinExistence type="predicted"/>
<accession>A0A319EFH3</accession>